<dbReference type="Pfam" id="PF13460">
    <property type="entry name" value="NAD_binding_10"/>
    <property type="match status" value="1"/>
</dbReference>
<keyword evidence="3" id="KW-1185">Reference proteome</keyword>
<dbReference type="InterPro" id="IPR052718">
    <property type="entry name" value="NmrA-type_oxidoreductase"/>
</dbReference>
<sequence>MIVVSAASGALGRLVVAELRTRVPAGQVVAAVRDPQRAADLAASGVEVRRGDYDDPGSLRDALAGADRLLLISSPELDTGRRTRQHLAAIDAAVAAGVGAIAYTSFLGADRPGDPMNAAHHATERALHDSGTGHTVLRHPFYSEAFINPGLEVAVRSGMLAAATGGRGLNTATRADLAAAAAAVLTDDAHTGRAYDLTGPLWTYAQLAEALTQVTGEPVAAVEADVPGPMGFLMGLARAGALERQTDDLRHVLGRPPTSLREAVADALATVRT</sequence>
<gene>
    <name evidence="2" type="ORF">ACH47X_20330</name>
</gene>
<accession>A0ABW7XP08</accession>
<dbReference type="PANTHER" id="PTHR47129">
    <property type="entry name" value="QUINONE OXIDOREDUCTASE 2"/>
    <property type="match status" value="1"/>
</dbReference>
<dbReference type="RefSeq" id="WP_397406372.1">
    <property type="nucleotide sequence ID" value="NZ_JBIRYI010000013.1"/>
</dbReference>
<evidence type="ECO:0000313" key="3">
    <source>
        <dbReference type="Proteomes" id="UP001611580"/>
    </source>
</evidence>
<dbReference type="Proteomes" id="UP001611580">
    <property type="component" value="Unassembled WGS sequence"/>
</dbReference>
<evidence type="ECO:0000259" key="1">
    <source>
        <dbReference type="Pfam" id="PF13460"/>
    </source>
</evidence>
<dbReference type="Gene3D" id="3.40.50.720">
    <property type="entry name" value="NAD(P)-binding Rossmann-like Domain"/>
    <property type="match status" value="1"/>
</dbReference>
<dbReference type="EMBL" id="JBIRYI010000013">
    <property type="protein sequence ID" value="MFI2489269.1"/>
    <property type="molecule type" value="Genomic_DNA"/>
</dbReference>
<protein>
    <submittedName>
        <fullName evidence="2">NAD(P)H-binding protein</fullName>
    </submittedName>
</protein>
<dbReference type="Gene3D" id="3.90.25.10">
    <property type="entry name" value="UDP-galactose 4-epimerase, domain 1"/>
    <property type="match status" value="1"/>
</dbReference>
<dbReference type="PANTHER" id="PTHR47129:SF1">
    <property type="entry name" value="NMRA-LIKE DOMAIN-CONTAINING PROTEIN"/>
    <property type="match status" value="1"/>
</dbReference>
<dbReference type="InterPro" id="IPR036291">
    <property type="entry name" value="NAD(P)-bd_dom_sf"/>
</dbReference>
<evidence type="ECO:0000313" key="2">
    <source>
        <dbReference type="EMBL" id="MFI2489269.1"/>
    </source>
</evidence>
<feature type="domain" description="NAD(P)-binding" evidence="1">
    <location>
        <begin position="7"/>
        <end position="187"/>
    </location>
</feature>
<reference evidence="2 3" key="1">
    <citation type="submission" date="2024-10" db="EMBL/GenBank/DDBJ databases">
        <title>The Natural Products Discovery Center: Release of the First 8490 Sequenced Strains for Exploring Actinobacteria Biosynthetic Diversity.</title>
        <authorList>
            <person name="Kalkreuter E."/>
            <person name="Kautsar S.A."/>
            <person name="Yang D."/>
            <person name="Bader C.D."/>
            <person name="Teijaro C.N."/>
            <person name="Fluegel L."/>
            <person name="Davis C.M."/>
            <person name="Simpson J.R."/>
            <person name="Lauterbach L."/>
            <person name="Steele A.D."/>
            <person name="Gui C."/>
            <person name="Meng S."/>
            <person name="Li G."/>
            <person name="Viehrig K."/>
            <person name="Ye F."/>
            <person name="Su P."/>
            <person name="Kiefer A.F."/>
            <person name="Nichols A."/>
            <person name="Cepeda A.J."/>
            <person name="Yan W."/>
            <person name="Fan B."/>
            <person name="Jiang Y."/>
            <person name="Adhikari A."/>
            <person name="Zheng C.-J."/>
            <person name="Schuster L."/>
            <person name="Cowan T.M."/>
            <person name="Smanski M.J."/>
            <person name="Chevrette M.G."/>
            <person name="De Carvalho L.P.S."/>
            <person name="Shen B."/>
        </authorList>
    </citation>
    <scope>NUCLEOTIDE SEQUENCE [LARGE SCALE GENOMIC DNA]</scope>
    <source>
        <strain evidence="2 3">NPDC019481</strain>
    </source>
</reference>
<proteinExistence type="predicted"/>
<dbReference type="InterPro" id="IPR016040">
    <property type="entry name" value="NAD(P)-bd_dom"/>
</dbReference>
<dbReference type="SUPFAM" id="SSF51735">
    <property type="entry name" value="NAD(P)-binding Rossmann-fold domains"/>
    <property type="match status" value="1"/>
</dbReference>
<name>A0ABW7XP08_9MICO</name>
<comment type="caution">
    <text evidence="2">The sequence shown here is derived from an EMBL/GenBank/DDBJ whole genome shotgun (WGS) entry which is preliminary data.</text>
</comment>
<organism evidence="2 3">
    <name type="scientific">Promicromonospora kroppenstedtii</name>
    <dbReference type="NCBI Taxonomy" id="440482"/>
    <lineage>
        <taxon>Bacteria</taxon>
        <taxon>Bacillati</taxon>
        <taxon>Actinomycetota</taxon>
        <taxon>Actinomycetes</taxon>
        <taxon>Micrococcales</taxon>
        <taxon>Promicromonosporaceae</taxon>
        <taxon>Promicromonospora</taxon>
    </lineage>
</organism>